<dbReference type="EMBL" id="RDQO01000004">
    <property type="protein sequence ID" value="RMX05004.1"/>
    <property type="molecule type" value="Genomic_DNA"/>
</dbReference>
<evidence type="ECO:0000313" key="2">
    <source>
        <dbReference type="Proteomes" id="UP000278006"/>
    </source>
</evidence>
<dbReference type="AlphaFoldDB" id="A0A3M6QPL0"/>
<dbReference type="Proteomes" id="UP000278006">
    <property type="component" value="Unassembled WGS sequence"/>
</dbReference>
<gene>
    <name evidence="1" type="ORF">D8I35_14230</name>
</gene>
<organism evidence="1 2">
    <name type="scientific">Corticibacter populi</name>
    <dbReference type="NCBI Taxonomy" id="1550736"/>
    <lineage>
        <taxon>Bacteria</taxon>
        <taxon>Pseudomonadati</taxon>
        <taxon>Pseudomonadota</taxon>
        <taxon>Betaproteobacteria</taxon>
        <taxon>Burkholderiales</taxon>
        <taxon>Comamonadaceae</taxon>
        <taxon>Corticibacter</taxon>
    </lineage>
</organism>
<comment type="caution">
    <text evidence="1">The sequence shown here is derived from an EMBL/GenBank/DDBJ whole genome shotgun (WGS) entry which is preliminary data.</text>
</comment>
<protein>
    <submittedName>
        <fullName evidence="1">Uncharacterized protein</fullName>
    </submittedName>
</protein>
<keyword evidence="2" id="KW-1185">Reference proteome</keyword>
<evidence type="ECO:0000313" key="1">
    <source>
        <dbReference type="EMBL" id="RMX05004.1"/>
    </source>
</evidence>
<dbReference type="OrthoDB" id="8966078at2"/>
<name>A0A3M6QPL0_9BURK</name>
<accession>A0A3M6QPL0</accession>
<dbReference type="RefSeq" id="WP_122230464.1">
    <property type="nucleotide sequence ID" value="NZ_RDQO01000004.1"/>
</dbReference>
<proteinExistence type="predicted"/>
<reference evidence="1 2" key="1">
    <citation type="submission" date="2018-10" db="EMBL/GenBank/DDBJ databases">
        <title>Draft genome of Cortibacter populi DSM10536.</title>
        <authorList>
            <person name="Bernier A.-M."/>
            <person name="Bernard K."/>
        </authorList>
    </citation>
    <scope>NUCLEOTIDE SEQUENCE [LARGE SCALE GENOMIC DNA]</scope>
    <source>
        <strain evidence="1 2">DSM 105136</strain>
    </source>
</reference>
<sequence>MTSPQLPIQALFVLAQMQERLEQLRGHQLTAHAFSAWALEQAGLFTALPSRYEQVLRDLLNRLEAGASFREESCSFSQSELHESLQLWLDKACQVLEAPAGP</sequence>